<dbReference type="InterPro" id="IPR006636">
    <property type="entry name" value="STI1_HS-bd"/>
</dbReference>
<accession>A0A8H7W6D3</accession>
<dbReference type="InterPro" id="IPR015940">
    <property type="entry name" value="UBA"/>
</dbReference>
<reference evidence="4" key="1">
    <citation type="submission" date="2021-02" db="EMBL/GenBank/DDBJ databases">
        <title>Genome sequence Cadophora malorum strain M34.</title>
        <authorList>
            <person name="Stefanovic E."/>
            <person name="Vu D."/>
            <person name="Scully C."/>
            <person name="Dijksterhuis J."/>
            <person name="Roader J."/>
            <person name="Houbraken J."/>
        </authorList>
    </citation>
    <scope>NUCLEOTIDE SEQUENCE</scope>
    <source>
        <strain evidence="4">M34</strain>
    </source>
</reference>
<feature type="region of interest" description="Disordered" evidence="1">
    <location>
        <begin position="286"/>
        <end position="348"/>
    </location>
</feature>
<sequence>MATEDAATVEGADPQISFKVKTSSDGMHSITMAESATVLDLKTKLSGGEFENVSVDRMRLIYSGRVMKDPEPLSTYKIKAGNTIHMVKSAQSNAAQNPASTSAGTGSAARAAPGVPTNMAAGTANNPLAGLTGARYAGHMGLPGMDMFGADGGMGAPPNEDQVAAMLDDPNIQQTMNEALQNPQMVDMMINSIPSLRNDPNARAMFNNPEFRRMLTNPAALRQAGEMRRRMQQAGVGSFPAPGATDTTPSGAASSDPSQNQAQFNPFAMPPGFGAGAGAAAGNNPFASLFGAPGQTPVQTPPAPGSTGQQTPQSPPTADPNAANPFASLFGGAGGAGQNPFGQMPPMTPEMMQQAMQMLQNGGMGNLFGGGNQWGAGGASSPPPPADTRPPEEMYADQLRQLNDMGFFDFDRNVAALRRSGGSVQGAIEQLLS</sequence>
<dbReference type="PROSITE" id="PS50030">
    <property type="entry name" value="UBA"/>
    <property type="match status" value="1"/>
</dbReference>
<evidence type="ECO:0008006" key="6">
    <source>
        <dbReference type="Google" id="ProtNLM"/>
    </source>
</evidence>
<dbReference type="InterPro" id="IPR009060">
    <property type="entry name" value="UBA-like_sf"/>
</dbReference>
<dbReference type="EMBL" id="JAFJYH010000109">
    <property type="protein sequence ID" value="KAG4419261.1"/>
    <property type="molecule type" value="Genomic_DNA"/>
</dbReference>
<dbReference type="Gene3D" id="1.10.8.10">
    <property type="entry name" value="DNA helicase RuvA subunit, C-terminal domain"/>
    <property type="match status" value="1"/>
</dbReference>
<dbReference type="Gene3D" id="3.10.20.90">
    <property type="entry name" value="Phosphatidylinositol 3-kinase Catalytic Subunit, Chain A, domain 1"/>
    <property type="match status" value="1"/>
</dbReference>
<dbReference type="Pfam" id="PF23195">
    <property type="entry name" value="UBQLN1"/>
    <property type="match status" value="1"/>
</dbReference>
<dbReference type="CDD" id="cd14324">
    <property type="entry name" value="UBA_Dsk2p_like"/>
    <property type="match status" value="1"/>
</dbReference>
<dbReference type="PANTHER" id="PTHR10677:SF3">
    <property type="entry name" value="FI07626P-RELATED"/>
    <property type="match status" value="1"/>
</dbReference>
<dbReference type="FunFam" id="1.10.8.10:FF:000024">
    <property type="entry name" value="Ubiquitin domain-containing protein DSK2"/>
    <property type="match status" value="1"/>
</dbReference>
<evidence type="ECO:0000256" key="1">
    <source>
        <dbReference type="SAM" id="MobiDB-lite"/>
    </source>
</evidence>
<feature type="domain" description="UBA" evidence="2">
    <location>
        <begin position="390"/>
        <end position="433"/>
    </location>
</feature>
<protein>
    <recommendedName>
        <fullName evidence="6">Deubiquitination-protection protein dph1</fullName>
    </recommendedName>
</protein>
<dbReference type="InterPro" id="IPR015496">
    <property type="entry name" value="Ubiquilin"/>
</dbReference>
<feature type="region of interest" description="Disordered" evidence="1">
    <location>
        <begin position="224"/>
        <end position="271"/>
    </location>
</feature>
<evidence type="ECO:0000259" key="3">
    <source>
        <dbReference type="PROSITE" id="PS50053"/>
    </source>
</evidence>
<feature type="compositionally biased region" description="Gly residues" evidence="1">
    <location>
        <begin position="369"/>
        <end position="378"/>
    </location>
</feature>
<proteinExistence type="predicted"/>
<organism evidence="4 5">
    <name type="scientific">Cadophora malorum</name>
    <dbReference type="NCBI Taxonomy" id="108018"/>
    <lineage>
        <taxon>Eukaryota</taxon>
        <taxon>Fungi</taxon>
        <taxon>Dikarya</taxon>
        <taxon>Ascomycota</taxon>
        <taxon>Pezizomycotina</taxon>
        <taxon>Leotiomycetes</taxon>
        <taxon>Helotiales</taxon>
        <taxon>Ploettnerulaceae</taxon>
        <taxon>Cadophora</taxon>
    </lineage>
</organism>
<dbReference type="Pfam" id="PF00240">
    <property type="entry name" value="ubiquitin"/>
    <property type="match status" value="1"/>
</dbReference>
<dbReference type="AlphaFoldDB" id="A0A8H7W6D3"/>
<evidence type="ECO:0000313" key="4">
    <source>
        <dbReference type="EMBL" id="KAG4419261.1"/>
    </source>
</evidence>
<dbReference type="SMART" id="SM00165">
    <property type="entry name" value="UBA"/>
    <property type="match status" value="1"/>
</dbReference>
<dbReference type="InterPro" id="IPR029071">
    <property type="entry name" value="Ubiquitin-like_domsf"/>
</dbReference>
<feature type="region of interest" description="Disordered" evidence="1">
    <location>
        <begin position="369"/>
        <end position="393"/>
    </location>
</feature>
<feature type="compositionally biased region" description="Polar residues" evidence="1">
    <location>
        <begin position="245"/>
        <end position="263"/>
    </location>
</feature>
<dbReference type="SUPFAM" id="SSF54236">
    <property type="entry name" value="Ubiquitin-like"/>
    <property type="match status" value="1"/>
</dbReference>
<dbReference type="PANTHER" id="PTHR10677">
    <property type="entry name" value="UBIQUILIN"/>
    <property type="match status" value="1"/>
</dbReference>
<dbReference type="GO" id="GO:0005829">
    <property type="term" value="C:cytosol"/>
    <property type="evidence" value="ECO:0007669"/>
    <property type="project" value="TreeGrafter"/>
</dbReference>
<dbReference type="SMART" id="SM00213">
    <property type="entry name" value="UBQ"/>
    <property type="match status" value="1"/>
</dbReference>
<dbReference type="GO" id="GO:0006511">
    <property type="term" value="P:ubiquitin-dependent protein catabolic process"/>
    <property type="evidence" value="ECO:0007669"/>
    <property type="project" value="TreeGrafter"/>
</dbReference>
<gene>
    <name evidence="4" type="ORF">IFR04_007580</name>
</gene>
<keyword evidence="5" id="KW-1185">Reference proteome</keyword>
<name>A0A8H7W6D3_9HELO</name>
<dbReference type="OrthoDB" id="267397at2759"/>
<feature type="region of interest" description="Disordered" evidence="1">
    <location>
        <begin position="91"/>
        <end position="111"/>
    </location>
</feature>
<dbReference type="PROSITE" id="PS50053">
    <property type="entry name" value="UBIQUITIN_2"/>
    <property type="match status" value="1"/>
</dbReference>
<evidence type="ECO:0000259" key="2">
    <source>
        <dbReference type="PROSITE" id="PS50030"/>
    </source>
</evidence>
<dbReference type="InterPro" id="IPR000626">
    <property type="entry name" value="Ubiquitin-like_dom"/>
</dbReference>
<feature type="domain" description="Ubiquitin-like" evidence="3">
    <location>
        <begin position="16"/>
        <end position="93"/>
    </location>
</feature>
<comment type="caution">
    <text evidence="4">The sequence shown here is derived from an EMBL/GenBank/DDBJ whole genome shotgun (WGS) entry which is preliminary data.</text>
</comment>
<evidence type="ECO:0000313" key="5">
    <source>
        <dbReference type="Proteomes" id="UP000664132"/>
    </source>
</evidence>
<dbReference type="SMART" id="SM00727">
    <property type="entry name" value="STI1"/>
    <property type="match status" value="2"/>
</dbReference>
<dbReference type="Proteomes" id="UP000664132">
    <property type="component" value="Unassembled WGS sequence"/>
</dbReference>
<dbReference type="SUPFAM" id="SSF46934">
    <property type="entry name" value="UBA-like"/>
    <property type="match status" value="1"/>
</dbReference>
<dbReference type="GO" id="GO:0031593">
    <property type="term" value="F:polyubiquitin modification-dependent protein binding"/>
    <property type="evidence" value="ECO:0007669"/>
    <property type="project" value="TreeGrafter"/>
</dbReference>